<evidence type="ECO:0000313" key="1">
    <source>
        <dbReference type="EMBL" id="EOR06540.1"/>
    </source>
</evidence>
<dbReference type="eggNOG" id="ENOG5034AQG">
    <property type="taxonomic scope" value="Bacteria"/>
</dbReference>
<comment type="caution">
    <text evidence="1">The sequence shown here is derived from an EMBL/GenBank/DDBJ whole genome shotgun (WGS) entry which is preliminary data.</text>
</comment>
<evidence type="ECO:0000313" key="2">
    <source>
        <dbReference type="Proteomes" id="UP000016201"/>
    </source>
</evidence>
<proteinExistence type="predicted"/>
<accession>R9AWY7</accession>
<keyword evidence="2" id="KW-1185">Reference proteome</keyword>
<sequence length="264" mass="30644">MQVTELIPLSEIEVNRQDILAIQRNELVLIFDNPALLVNYAEQIVQAQAVLLQGIDPLLTQQFRQSIEELIQALSQSNKYLKKRRFNALQKWLGIDIEHGSGQIDYYKNLDMLLDRCQHLSQKLRLEIQKSQSRFQQLLGLRLRMANYVVAAQEFVHEYPKMLRKQHPLDQFSDRLSKKIHSLQTVQASNDIAMQQIQLSQQLSLGLLDRFTEAQQVLIPAWQYHVKQSQQTDSTSELLKLDNSREKLIKTLRKSLEKPSGNSS</sequence>
<dbReference type="PATRIC" id="fig|1120927.3.peg.2340"/>
<dbReference type="RefSeq" id="WP_016167448.1">
    <property type="nucleotide sequence ID" value="NZ_JHZG01000004.1"/>
</dbReference>
<protein>
    <recommendedName>
        <fullName evidence="3">Tellurium resistance protein</fullName>
    </recommendedName>
</protein>
<dbReference type="EMBL" id="AQFM01000039">
    <property type="protein sequence ID" value="EOR06540.1"/>
    <property type="molecule type" value="Genomic_DNA"/>
</dbReference>
<name>R9AWY7_9GAMM</name>
<dbReference type="Proteomes" id="UP000016201">
    <property type="component" value="Unassembled WGS sequence"/>
</dbReference>
<evidence type="ECO:0008006" key="3">
    <source>
        <dbReference type="Google" id="ProtNLM"/>
    </source>
</evidence>
<gene>
    <name evidence="1" type="ORF">I593_02408</name>
</gene>
<reference evidence="1 2" key="1">
    <citation type="submission" date="2013-03" db="EMBL/GenBank/DDBJ databases">
        <title>The Genome Sequence of Acinetobacter tandoii CIP 107469.</title>
        <authorList>
            <consortium name="The Broad Institute Genome Sequencing Platform"/>
            <consortium name="The Broad Institute Genome Sequencing Center for Infectious Disease"/>
            <person name="Cerqueira G."/>
            <person name="Feldgarden M."/>
            <person name="Courvalin P."/>
            <person name="Perichon B."/>
            <person name="Grillot-Courvalin C."/>
            <person name="Clermont D."/>
            <person name="Rocha E."/>
            <person name="Yoon E.-J."/>
            <person name="Nemec A."/>
            <person name="Walker B."/>
            <person name="Young S.K."/>
            <person name="Zeng Q."/>
            <person name="Gargeya S."/>
            <person name="Fitzgerald M."/>
            <person name="Haas B."/>
            <person name="Abouelleil A."/>
            <person name="Alvarado L."/>
            <person name="Arachchi H.M."/>
            <person name="Berlin A.M."/>
            <person name="Chapman S.B."/>
            <person name="Dewar J."/>
            <person name="Goldberg J."/>
            <person name="Griggs A."/>
            <person name="Gujja S."/>
            <person name="Hansen M."/>
            <person name="Howarth C."/>
            <person name="Imamovic A."/>
            <person name="Larimer J."/>
            <person name="McCowan C."/>
            <person name="Murphy C."/>
            <person name="Neiman D."/>
            <person name="Pearson M."/>
            <person name="Priest M."/>
            <person name="Roberts A."/>
            <person name="Saif S."/>
            <person name="Shea T."/>
            <person name="Sisk P."/>
            <person name="Sykes S."/>
            <person name="Wortman J."/>
            <person name="Nusbaum C."/>
            <person name="Birren B."/>
        </authorList>
    </citation>
    <scope>NUCLEOTIDE SEQUENCE [LARGE SCALE GENOMIC DNA]</scope>
    <source>
        <strain evidence="1 2">CIP 107469</strain>
    </source>
</reference>
<dbReference type="AlphaFoldDB" id="R9AWY7"/>
<organism evidence="1 2">
    <name type="scientific">Acinetobacter tandoii DSM 14970 = CIP 107469</name>
    <dbReference type="NCBI Taxonomy" id="1120927"/>
    <lineage>
        <taxon>Bacteria</taxon>
        <taxon>Pseudomonadati</taxon>
        <taxon>Pseudomonadota</taxon>
        <taxon>Gammaproteobacteria</taxon>
        <taxon>Moraxellales</taxon>
        <taxon>Moraxellaceae</taxon>
        <taxon>Acinetobacter</taxon>
    </lineage>
</organism>
<dbReference type="OrthoDB" id="6707209at2"/>